<evidence type="ECO:0000256" key="4">
    <source>
        <dbReference type="ARBA" id="ARBA00023163"/>
    </source>
</evidence>
<keyword evidence="4" id="KW-0804">Transcription</keyword>
<dbReference type="EMBL" id="VXIV02001528">
    <property type="protein sequence ID" value="KAF6032178.1"/>
    <property type="molecule type" value="Genomic_DNA"/>
</dbReference>
<evidence type="ECO:0000313" key="7">
    <source>
        <dbReference type="Proteomes" id="UP000593567"/>
    </source>
</evidence>
<keyword evidence="5" id="KW-0539">Nucleus</keyword>
<accession>A0A7J7K3M3</accession>
<evidence type="ECO:0000313" key="6">
    <source>
        <dbReference type="EMBL" id="KAF6032178.1"/>
    </source>
</evidence>
<dbReference type="OrthoDB" id="2133190at2759"/>
<keyword evidence="7" id="KW-1185">Reference proteome</keyword>
<dbReference type="GO" id="GO:0000981">
    <property type="term" value="F:DNA-binding transcription factor activity, RNA polymerase II-specific"/>
    <property type="evidence" value="ECO:0007669"/>
    <property type="project" value="TreeGrafter"/>
</dbReference>
<comment type="caution">
    <text evidence="6">The sequence shown here is derived from an EMBL/GenBank/DDBJ whole genome shotgun (WGS) entry which is preliminary data.</text>
</comment>
<evidence type="ECO:0000256" key="5">
    <source>
        <dbReference type="ARBA" id="ARBA00023242"/>
    </source>
</evidence>
<keyword evidence="2" id="KW-0805">Transcription regulation</keyword>
<dbReference type="Proteomes" id="UP000593567">
    <property type="component" value="Unassembled WGS sequence"/>
</dbReference>
<reference evidence="6" key="1">
    <citation type="submission" date="2020-06" db="EMBL/GenBank/DDBJ databases">
        <title>Draft genome of Bugula neritina, a colonial animal packing powerful symbionts and potential medicines.</title>
        <authorList>
            <person name="Rayko M."/>
        </authorList>
    </citation>
    <scope>NUCLEOTIDE SEQUENCE [LARGE SCALE GENOMIC DNA]</scope>
    <source>
        <strain evidence="6">Kwan_BN1</strain>
    </source>
</reference>
<proteinExistence type="predicted"/>
<evidence type="ECO:0000256" key="2">
    <source>
        <dbReference type="ARBA" id="ARBA00023015"/>
    </source>
</evidence>
<name>A0A7J7K3M3_BUGNE</name>
<dbReference type="GO" id="GO:0000978">
    <property type="term" value="F:RNA polymerase II cis-regulatory region sequence-specific DNA binding"/>
    <property type="evidence" value="ECO:0007669"/>
    <property type="project" value="TreeGrafter"/>
</dbReference>
<evidence type="ECO:0000256" key="3">
    <source>
        <dbReference type="ARBA" id="ARBA00023125"/>
    </source>
</evidence>
<dbReference type="AlphaFoldDB" id="A0A7J7K3M3"/>
<dbReference type="PANTHER" id="PTHR46062:SF1">
    <property type="entry name" value="LP12374P"/>
    <property type="match status" value="1"/>
</dbReference>
<organism evidence="6 7">
    <name type="scientific">Bugula neritina</name>
    <name type="common">Brown bryozoan</name>
    <name type="synonym">Sertularia neritina</name>
    <dbReference type="NCBI Taxonomy" id="10212"/>
    <lineage>
        <taxon>Eukaryota</taxon>
        <taxon>Metazoa</taxon>
        <taxon>Spiralia</taxon>
        <taxon>Lophotrochozoa</taxon>
        <taxon>Bryozoa</taxon>
        <taxon>Gymnolaemata</taxon>
        <taxon>Cheilostomatida</taxon>
        <taxon>Flustrina</taxon>
        <taxon>Buguloidea</taxon>
        <taxon>Bugulidae</taxon>
        <taxon>Bugula</taxon>
    </lineage>
</organism>
<dbReference type="GO" id="GO:0005634">
    <property type="term" value="C:nucleus"/>
    <property type="evidence" value="ECO:0007669"/>
    <property type="project" value="UniProtKB-SubCell"/>
</dbReference>
<dbReference type="PANTHER" id="PTHR46062">
    <property type="entry name" value="STEROL REGULATORY ELEMENT-BINDING PROTEIN"/>
    <property type="match status" value="1"/>
</dbReference>
<gene>
    <name evidence="6" type="ORF">EB796_009504</name>
</gene>
<evidence type="ECO:0000256" key="1">
    <source>
        <dbReference type="ARBA" id="ARBA00004123"/>
    </source>
</evidence>
<sequence>MQASLSYLEAIEGTNPQEKRPDAPYDLVTRVDDLAHWWSEMVAVGVHWSSAECSKAEKYYHALSSLPETYLRNHEDDISHLPQAIHDIFRARSGLLTRTMCPFAVNKLCNKASQQLTEDILTSANQKQHLRQGFQMLACDWLLKTRTELWDQETDSPGGSVNAKDTATGFKTDLNNLQKLNDKHKGNDCITL</sequence>
<comment type="subcellular location">
    <subcellularLocation>
        <location evidence="1">Nucleus</location>
    </subcellularLocation>
</comment>
<protein>
    <submittedName>
        <fullName evidence="6">SREBP</fullName>
    </submittedName>
</protein>
<keyword evidence="3" id="KW-0238">DNA-binding</keyword>